<dbReference type="RefSeq" id="WP_126929045.1">
    <property type="nucleotide sequence ID" value="NZ_RXLZ01000026.1"/>
</dbReference>
<feature type="chain" id="PRO_5019239959" description="Lipoprotein" evidence="1">
    <location>
        <begin position="36"/>
        <end position="308"/>
    </location>
</feature>
<evidence type="ECO:0008006" key="4">
    <source>
        <dbReference type="Google" id="ProtNLM"/>
    </source>
</evidence>
<organism evidence="2 3">
    <name type="scientific">Stenotrophomonas maltophilia</name>
    <name type="common">Pseudomonas maltophilia</name>
    <name type="synonym">Xanthomonas maltophilia</name>
    <dbReference type="NCBI Taxonomy" id="40324"/>
    <lineage>
        <taxon>Bacteria</taxon>
        <taxon>Pseudomonadati</taxon>
        <taxon>Pseudomonadota</taxon>
        <taxon>Gammaproteobacteria</taxon>
        <taxon>Lysobacterales</taxon>
        <taxon>Lysobacteraceae</taxon>
        <taxon>Stenotrophomonas</taxon>
        <taxon>Stenotrophomonas maltophilia group</taxon>
    </lineage>
</organism>
<evidence type="ECO:0000313" key="2">
    <source>
        <dbReference type="EMBL" id="RTQ89208.1"/>
    </source>
</evidence>
<dbReference type="Proteomes" id="UP000271705">
    <property type="component" value="Unassembled WGS sequence"/>
</dbReference>
<protein>
    <recommendedName>
        <fullName evidence="4">Lipoprotein</fullName>
    </recommendedName>
</protein>
<reference evidence="2 3" key="1">
    <citation type="submission" date="2018-12" db="EMBL/GenBank/DDBJ databases">
        <authorList>
            <person name="Kartti S."/>
            <person name="Manni A."/>
            <person name="Chemao El Fihri M.W."/>
            <person name="Laamarti M."/>
            <person name="Temsamani L."/>
            <person name="El Jamali J.E."/>
            <person name="Ouadghiri M."/>
            <person name="Ibrahimi A."/>
            <person name="Filati-Maltouf A."/>
        </authorList>
    </citation>
    <scope>NUCLEOTIDE SEQUENCE [LARGE SCALE GENOMIC DNA]</scope>
    <source>
        <strain evidence="2 3">MDMC339</strain>
    </source>
</reference>
<dbReference type="AlphaFoldDB" id="A0A431UHM1"/>
<dbReference type="EMBL" id="RXLZ01000026">
    <property type="protein sequence ID" value="RTQ89208.1"/>
    <property type="molecule type" value="Genomic_DNA"/>
</dbReference>
<evidence type="ECO:0000256" key="1">
    <source>
        <dbReference type="SAM" id="SignalP"/>
    </source>
</evidence>
<evidence type="ECO:0000313" key="3">
    <source>
        <dbReference type="Proteomes" id="UP000271705"/>
    </source>
</evidence>
<comment type="caution">
    <text evidence="2">The sequence shown here is derived from an EMBL/GenBank/DDBJ whole genome shotgun (WGS) entry which is preliminary data.</text>
</comment>
<sequence>MQYGYQSIPGRARPAPSAILAFALALSLGACGSEADRVHAPSPSITDAASEPLSAAAIRQGAPLHAAGNSVLDRYNHTDRLRPLIADLEYLSGSGDGSASLILSRVYSECSGSIDASLLSVAEIPRERLSALARSSGWLKQRCDGVAVTAPEAIERQRHYRDLAAEQGSLVAQIEKTVLSGALVLTDRNFSVEDHRTLVDAVLMQDDGEAYIALAGLMGDTAASRTRQMQPFKVGTQVDEVAWILAGCQKGVPCGTDSALLNRMCGQAGMCGYGSVEDTYANGVLTNEEMDEARTRASTIIAMSRKMK</sequence>
<keyword evidence="1" id="KW-0732">Signal</keyword>
<gene>
    <name evidence="2" type="ORF">EKL94_10480</name>
</gene>
<feature type="signal peptide" evidence="1">
    <location>
        <begin position="1"/>
        <end position="35"/>
    </location>
</feature>
<accession>A0A431UHM1</accession>
<name>A0A431UHM1_STEMA</name>
<proteinExistence type="predicted"/>